<feature type="domain" description="GHMP kinase C-terminal" evidence="11">
    <location>
        <begin position="201"/>
        <end position="277"/>
    </location>
</feature>
<keyword evidence="7 9" id="KW-0067">ATP-binding</keyword>
<accession>A0A0M3DJT5</accession>
<dbReference type="InterPro" id="IPR004424">
    <property type="entry name" value="IspE"/>
</dbReference>
<sequence>MNSIDLKSRAKVNLSIDVLGKREDGYHLVEMIMQTIDLYDKLKITEIEENSILIKSNSLDIPLNEDNIMYKAVNLLKNQFNIEKGIEISIEKNIPVAAGMAGGSSNAAAVLVGLNKLWNLGLSENELRDIGLKLGADVPFCITGGSALAEGIGEELTNIKGLPENLNILVCKPNIFVSTKEVYQSLNMDKVKRRPQNKELIDALQKEDVKFISENMVNVLEEVTSLNYSEIGQIEDIMIKNKALGSMMSGSGPTVFGLFDNKDCAIKAKEDLQAKYNQVYLVKSSNKGVEIYG</sequence>
<dbReference type="PANTHER" id="PTHR43527:SF2">
    <property type="entry name" value="4-DIPHOSPHOCYTIDYL-2-C-METHYL-D-ERYTHRITOL KINASE, CHLOROPLASTIC"/>
    <property type="match status" value="1"/>
</dbReference>
<dbReference type="InterPro" id="IPR013750">
    <property type="entry name" value="GHMP_kinase_C_dom"/>
</dbReference>
<proteinExistence type="inferred from homology"/>
<evidence type="ECO:0000256" key="7">
    <source>
        <dbReference type="ARBA" id="ARBA00022840"/>
    </source>
</evidence>
<comment type="function">
    <text evidence="9">Catalyzes the phosphorylation of the position 2 hydroxy group of 4-diphosphocytidyl-2C-methyl-D-erythritol.</text>
</comment>
<evidence type="ECO:0000256" key="2">
    <source>
        <dbReference type="ARBA" id="ARBA00012052"/>
    </source>
</evidence>
<dbReference type="PATRIC" id="fig|1629550.3.peg.972"/>
<keyword evidence="4 9" id="KW-0808">Transferase</keyword>
<dbReference type="EC" id="2.7.1.148" evidence="2 9"/>
<dbReference type="Pfam" id="PF08544">
    <property type="entry name" value="GHMP_kinases_C"/>
    <property type="match status" value="1"/>
</dbReference>
<evidence type="ECO:0000256" key="1">
    <source>
        <dbReference type="ARBA" id="ARBA00009684"/>
    </source>
</evidence>
<comment type="caution">
    <text evidence="12">The sequence shown here is derived from an EMBL/GenBank/DDBJ whole genome shotgun (WGS) entry which is preliminary data.</text>
</comment>
<evidence type="ECO:0000256" key="4">
    <source>
        <dbReference type="ARBA" id="ARBA00022679"/>
    </source>
</evidence>
<dbReference type="PANTHER" id="PTHR43527">
    <property type="entry name" value="4-DIPHOSPHOCYTIDYL-2-C-METHYL-D-ERYTHRITOL KINASE, CHLOROPLASTIC"/>
    <property type="match status" value="1"/>
</dbReference>
<dbReference type="Gene3D" id="3.30.230.10">
    <property type="match status" value="1"/>
</dbReference>
<reference evidence="12 13" key="1">
    <citation type="submission" date="2015-04" db="EMBL/GenBank/DDBJ databases">
        <title>Microcin producing Clostridium sp. JC272T.</title>
        <authorList>
            <person name="Jyothsna T."/>
            <person name="Sasikala C."/>
            <person name="Ramana C."/>
        </authorList>
    </citation>
    <scope>NUCLEOTIDE SEQUENCE [LARGE SCALE GENOMIC DNA]</scope>
    <source>
        <strain evidence="12 13">JC272</strain>
    </source>
</reference>
<gene>
    <name evidence="9" type="primary">ispE</name>
    <name evidence="12" type="ORF">VN21_07615</name>
</gene>
<dbReference type="PRINTS" id="PR00958">
    <property type="entry name" value="HOMSERKINASE"/>
</dbReference>
<dbReference type="Gene3D" id="3.30.70.890">
    <property type="entry name" value="GHMP kinase, C-terminal domain"/>
    <property type="match status" value="1"/>
</dbReference>
<dbReference type="PIRSF" id="PIRSF010376">
    <property type="entry name" value="IspE"/>
    <property type="match status" value="1"/>
</dbReference>
<dbReference type="SUPFAM" id="SSF54211">
    <property type="entry name" value="Ribosomal protein S5 domain 2-like"/>
    <property type="match status" value="1"/>
</dbReference>
<dbReference type="RefSeq" id="WP_046822725.1">
    <property type="nucleotide sequence ID" value="NZ_LBBT01000165.1"/>
</dbReference>
<dbReference type="EMBL" id="LBBT01000165">
    <property type="protein sequence ID" value="KKY01637.1"/>
    <property type="molecule type" value="Genomic_DNA"/>
</dbReference>
<dbReference type="AlphaFoldDB" id="A0A0M3DJT5"/>
<dbReference type="Proteomes" id="UP000034407">
    <property type="component" value="Unassembled WGS sequence"/>
</dbReference>
<feature type="active site" evidence="9">
    <location>
        <position position="11"/>
    </location>
</feature>
<dbReference type="InterPro" id="IPR006204">
    <property type="entry name" value="GHMP_kinase_N_dom"/>
</dbReference>
<evidence type="ECO:0000256" key="5">
    <source>
        <dbReference type="ARBA" id="ARBA00022741"/>
    </source>
</evidence>
<dbReference type="NCBIfam" id="TIGR00154">
    <property type="entry name" value="ispE"/>
    <property type="match status" value="1"/>
</dbReference>
<comment type="catalytic activity">
    <reaction evidence="9">
        <text>4-CDP-2-C-methyl-D-erythritol + ATP = 4-CDP-2-C-methyl-D-erythritol 2-phosphate + ADP + H(+)</text>
        <dbReference type="Rhea" id="RHEA:18437"/>
        <dbReference type="ChEBI" id="CHEBI:15378"/>
        <dbReference type="ChEBI" id="CHEBI:30616"/>
        <dbReference type="ChEBI" id="CHEBI:57823"/>
        <dbReference type="ChEBI" id="CHEBI:57919"/>
        <dbReference type="ChEBI" id="CHEBI:456216"/>
        <dbReference type="EC" id="2.7.1.148"/>
    </reaction>
</comment>
<keyword evidence="6 9" id="KW-0418">Kinase</keyword>
<evidence type="ECO:0000256" key="9">
    <source>
        <dbReference type="HAMAP-Rule" id="MF_00061"/>
    </source>
</evidence>
<comment type="similarity">
    <text evidence="1 9">Belongs to the GHMP kinase family. IspE subfamily.</text>
</comment>
<dbReference type="Pfam" id="PF00288">
    <property type="entry name" value="GHMP_kinases_N"/>
    <property type="match status" value="1"/>
</dbReference>
<evidence type="ECO:0000256" key="3">
    <source>
        <dbReference type="ARBA" id="ARBA00017473"/>
    </source>
</evidence>
<evidence type="ECO:0000256" key="6">
    <source>
        <dbReference type="ARBA" id="ARBA00022777"/>
    </source>
</evidence>
<evidence type="ECO:0000259" key="10">
    <source>
        <dbReference type="Pfam" id="PF00288"/>
    </source>
</evidence>
<dbReference type="GO" id="GO:0050515">
    <property type="term" value="F:4-(cytidine 5'-diphospho)-2-C-methyl-D-erythritol kinase activity"/>
    <property type="evidence" value="ECO:0007669"/>
    <property type="project" value="UniProtKB-UniRule"/>
</dbReference>
<name>A0A0M3DJT5_9FIRM</name>
<dbReference type="GO" id="GO:0019288">
    <property type="term" value="P:isopentenyl diphosphate biosynthetic process, methylerythritol 4-phosphate pathway"/>
    <property type="evidence" value="ECO:0007669"/>
    <property type="project" value="UniProtKB-UniRule"/>
</dbReference>
<protein>
    <recommendedName>
        <fullName evidence="3 9">4-diphosphocytidyl-2-C-methyl-D-erythritol kinase</fullName>
        <shortName evidence="9">CMK</shortName>
        <ecNumber evidence="2 9">2.7.1.148</ecNumber>
    </recommendedName>
    <alternativeName>
        <fullName evidence="8 9">4-(cytidine-5'-diphospho)-2-C-methyl-D-erythritol kinase</fullName>
    </alternativeName>
</protein>
<comment type="pathway">
    <text evidence="9">Isoprenoid biosynthesis; isopentenyl diphosphate biosynthesis via DXP pathway; isopentenyl diphosphate from 1-deoxy-D-xylulose 5-phosphate: step 3/6.</text>
</comment>
<evidence type="ECO:0000256" key="8">
    <source>
        <dbReference type="ARBA" id="ARBA00032554"/>
    </source>
</evidence>
<evidence type="ECO:0000313" key="13">
    <source>
        <dbReference type="Proteomes" id="UP000034407"/>
    </source>
</evidence>
<dbReference type="InterPro" id="IPR020568">
    <property type="entry name" value="Ribosomal_Su5_D2-typ_SF"/>
</dbReference>
<evidence type="ECO:0000259" key="11">
    <source>
        <dbReference type="Pfam" id="PF08544"/>
    </source>
</evidence>
<feature type="active site" evidence="9">
    <location>
        <position position="137"/>
    </location>
</feature>
<dbReference type="NCBIfam" id="NF011202">
    <property type="entry name" value="PRK14608.1"/>
    <property type="match status" value="1"/>
</dbReference>
<keyword evidence="5 9" id="KW-0547">Nucleotide-binding</keyword>
<dbReference type="UniPathway" id="UPA00056">
    <property type="reaction ID" value="UER00094"/>
</dbReference>
<dbReference type="InterPro" id="IPR014721">
    <property type="entry name" value="Ribsml_uS5_D2-typ_fold_subgr"/>
</dbReference>
<feature type="domain" description="GHMP kinase N-terminal" evidence="10">
    <location>
        <begin position="67"/>
        <end position="145"/>
    </location>
</feature>
<dbReference type="SUPFAM" id="SSF55060">
    <property type="entry name" value="GHMP Kinase, C-terminal domain"/>
    <property type="match status" value="1"/>
</dbReference>
<keyword evidence="9" id="KW-0414">Isoprene biosynthesis</keyword>
<organism evidence="12 13">
    <name type="scientific">Paraclostridium benzoelyticum</name>
    <dbReference type="NCBI Taxonomy" id="1629550"/>
    <lineage>
        <taxon>Bacteria</taxon>
        <taxon>Bacillati</taxon>
        <taxon>Bacillota</taxon>
        <taxon>Clostridia</taxon>
        <taxon>Peptostreptococcales</taxon>
        <taxon>Peptostreptococcaceae</taxon>
        <taxon>Paraclostridium</taxon>
    </lineage>
</organism>
<evidence type="ECO:0000313" key="12">
    <source>
        <dbReference type="EMBL" id="KKY01637.1"/>
    </source>
</evidence>
<feature type="binding site" evidence="9">
    <location>
        <begin position="95"/>
        <end position="105"/>
    </location>
    <ligand>
        <name>ATP</name>
        <dbReference type="ChEBI" id="CHEBI:30616"/>
    </ligand>
</feature>
<dbReference type="OrthoDB" id="9809438at2"/>
<dbReference type="InterPro" id="IPR036554">
    <property type="entry name" value="GHMP_kinase_C_sf"/>
</dbReference>
<keyword evidence="13" id="KW-1185">Reference proteome</keyword>
<dbReference type="GO" id="GO:0016114">
    <property type="term" value="P:terpenoid biosynthetic process"/>
    <property type="evidence" value="ECO:0007669"/>
    <property type="project" value="UniProtKB-UniRule"/>
</dbReference>
<dbReference type="HAMAP" id="MF_00061">
    <property type="entry name" value="IspE"/>
    <property type="match status" value="1"/>
</dbReference>
<dbReference type="GO" id="GO:0005524">
    <property type="term" value="F:ATP binding"/>
    <property type="evidence" value="ECO:0007669"/>
    <property type="project" value="UniProtKB-UniRule"/>
</dbReference>